<dbReference type="InterPro" id="IPR035986">
    <property type="entry name" value="PKD_dom_sf"/>
</dbReference>
<dbReference type="Proteomes" id="UP001217089">
    <property type="component" value="Unassembled WGS sequence"/>
</dbReference>
<dbReference type="Pfam" id="PF00801">
    <property type="entry name" value="PKD"/>
    <property type="match status" value="1"/>
</dbReference>
<evidence type="ECO:0000256" key="3">
    <source>
        <dbReference type="ARBA" id="ARBA00022737"/>
    </source>
</evidence>
<evidence type="ECO:0000256" key="5">
    <source>
        <dbReference type="ARBA" id="ARBA00023136"/>
    </source>
</evidence>
<protein>
    <recommendedName>
        <fullName evidence="6">PKD domain-containing protein</fullName>
    </recommendedName>
</protein>
<dbReference type="InterPro" id="IPR000601">
    <property type="entry name" value="PKD_dom"/>
</dbReference>
<organism evidence="7 8">
    <name type="scientific">Tegillarca granosa</name>
    <name type="common">Malaysian cockle</name>
    <name type="synonym">Anadara granosa</name>
    <dbReference type="NCBI Taxonomy" id="220873"/>
    <lineage>
        <taxon>Eukaryota</taxon>
        <taxon>Metazoa</taxon>
        <taxon>Spiralia</taxon>
        <taxon>Lophotrochozoa</taxon>
        <taxon>Mollusca</taxon>
        <taxon>Bivalvia</taxon>
        <taxon>Autobranchia</taxon>
        <taxon>Pteriomorphia</taxon>
        <taxon>Arcoida</taxon>
        <taxon>Arcoidea</taxon>
        <taxon>Arcidae</taxon>
        <taxon>Tegillarca</taxon>
    </lineage>
</organism>
<dbReference type="EMBL" id="JARBDR010000214">
    <property type="protein sequence ID" value="KAJ8319266.1"/>
    <property type="molecule type" value="Genomic_DNA"/>
</dbReference>
<dbReference type="PANTHER" id="PTHR46730">
    <property type="entry name" value="POLYCYSTIN-1"/>
    <property type="match status" value="1"/>
</dbReference>
<evidence type="ECO:0000313" key="8">
    <source>
        <dbReference type="Proteomes" id="UP001217089"/>
    </source>
</evidence>
<evidence type="ECO:0000313" key="7">
    <source>
        <dbReference type="EMBL" id="KAJ8319266.1"/>
    </source>
</evidence>
<keyword evidence="3" id="KW-0677">Repeat</keyword>
<proteinExistence type="predicted"/>
<keyword evidence="4" id="KW-1133">Transmembrane helix</keyword>
<dbReference type="SUPFAM" id="SSF49299">
    <property type="entry name" value="PKD domain"/>
    <property type="match status" value="2"/>
</dbReference>
<dbReference type="SMART" id="SM00089">
    <property type="entry name" value="PKD"/>
    <property type="match status" value="1"/>
</dbReference>
<feature type="domain" description="PKD" evidence="6">
    <location>
        <begin position="405"/>
        <end position="454"/>
    </location>
</feature>
<evidence type="ECO:0000259" key="6">
    <source>
        <dbReference type="PROSITE" id="PS50093"/>
    </source>
</evidence>
<dbReference type="InterPro" id="IPR022409">
    <property type="entry name" value="PKD/Chitinase_dom"/>
</dbReference>
<keyword evidence="2" id="KW-0812">Transmembrane</keyword>
<keyword evidence="8" id="KW-1185">Reference proteome</keyword>
<evidence type="ECO:0000256" key="2">
    <source>
        <dbReference type="ARBA" id="ARBA00022692"/>
    </source>
</evidence>
<sequence length="868" mass="96171">MTLYIHSFKNILTCKYSVLNIIETYAPSTINFNIQSGINVQYSGQVHGDDSPEIAQTTATTLQQYDLLSSLSLLLLHVQTKIKGIKFTCPDQVIGLVQFSCFLHIAMGTNTRSYTTGQESGLISPVAHPGSFLYLLPEHSVKTNGTLVALDYVSAVAGTAYIQVFRPSCGNSSFKFCYKSYSCINVNESCNIQPSGNHWKHNCGAGTIYSFGRRKCIDTSTNNIVPDTVRQDWNQMDFQMFDFVSEFMFTVSSVGRNFYQVPDADMLTVDPGDILAITEGTARFALLESTGENYEFYYDVNADPNWALRGTYGYRLQVTPSVLTARHSVKAFFVKPIHLKIRHIYDFLHEAYLNVLVTAENNVTVPALTATQLVEVQVVIANLTIAQILPVATNDTTTIIIPAHAGSKPVYTYTFGDGEVMVTNSSTVTHIYRTAGVYLITVTAENAISSMTATCLLEIHISVTVSVKNTQFLLQCLLEIHISSAVSVRTTEVIIQDSIKDLIAVPALNATIFGEPTVINWNISQGTNVTYTLMMGDTIKYVLEYPFMSELNCIASRIQTLLATAAIAEDTTVAPTIQCTTVSTVNMTNEIESENGTINGTNGLNTTIGVNVTCEEATTTPAVVQTTTTLLPLSCNGTSADNLVSSQTFNFSIPVQIPITGFVINETEPIKFGTSRMVHMSVIDGTNIEHSLSLNDSVLLISHLSSVNKTGYGIIDTSNYVRNGKHTLVGTVKNLVTPLTTFFLEVWIDYPITNLVINIDHYFIPVGNIVTFEVEMYWCSRFNTLFNYTDGTEVEYYYSDLLEAPENFNKTHFFGYPGLFPVQISITNPVDFNLTTHDIYVQYAVKNVEIYNRLVLPWWCPDAYYGYQ</sequence>
<accession>A0ABQ9FPQ5</accession>
<comment type="subcellular location">
    <subcellularLocation>
        <location evidence="1">Membrane</location>
        <topology evidence="1">Multi-pass membrane protein</topology>
    </subcellularLocation>
</comment>
<keyword evidence="5" id="KW-0472">Membrane</keyword>
<evidence type="ECO:0000256" key="4">
    <source>
        <dbReference type="ARBA" id="ARBA00022989"/>
    </source>
</evidence>
<dbReference type="CDD" id="cd00146">
    <property type="entry name" value="PKD"/>
    <property type="match status" value="1"/>
</dbReference>
<reference evidence="7 8" key="1">
    <citation type="submission" date="2022-12" db="EMBL/GenBank/DDBJ databases">
        <title>Chromosome-level genome of Tegillarca granosa.</title>
        <authorList>
            <person name="Kim J."/>
        </authorList>
    </citation>
    <scope>NUCLEOTIDE SEQUENCE [LARGE SCALE GENOMIC DNA]</scope>
    <source>
        <strain evidence="7">Teg-2019</strain>
        <tissue evidence="7">Adductor muscle</tissue>
    </source>
</reference>
<evidence type="ECO:0000256" key="1">
    <source>
        <dbReference type="ARBA" id="ARBA00004141"/>
    </source>
</evidence>
<gene>
    <name evidence="7" type="ORF">KUTeg_004357</name>
</gene>
<dbReference type="InterPro" id="IPR013783">
    <property type="entry name" value="Ig-like_fold"/>
</dbReference>
<dbReference type="PANTHER" id="PTHR46730:SF4">
    <property type="entry name" value="POLYCYSTIC KIDNEY DISEASE PROTEIN 1-LIKE 1"/>
    <property type="match status" value="1"/>
</dbReference>
<dbReference type="PROSITE" id="PS50093">
    <property type="entry name" value="PKD"/>
    <property type="match status" value="1"/>
</dbReference>
<comment type="caution">
    <text evidence="7">The sequence shown here is derived from an EMBL/GenBank/DDBJ whole genome shotgun (WGS) entry which is preliminary data.</text>
</comment>
<name>A0ABQ9FPQ5_TEGGR</name>
<dbReference type="Gene3D" id="2.60.40.10">
    <property type="entry name" value="Immunoglobulins"/>
    <property type="match status" value="1"/>
</dbReference>